<keyword evidence="3 4" id="KW-0479">Metal-binding</keyword>
<keyword evidence="3 4" id="KW-0862">Zinc</keyword>
<dbReference type="AlphaFoldDB" id="H8Z7V4"/>
<dbReference type="CDD" id="cd01412">
    <property type="entry name" value="SIRT5_Af1_CobB"/>
    <property type="match status" value="1"/>
</dbReference>
<dbReference type="RefSeq" id="WP_009151369.1">
    <property type="nucleotide sequence ID" value="NZ_CP121471.1"/>
</dbReference>
<proteinExistence type="inferred from homology"/>
<feature type="binding site" evidence="3 4">
    <location>
        <position position="165"/>
    </location>
    <ligand>
        <name>Zn(2+)</name>
        <dbReference type="ChEBI" id="CHEBI:29105"/>
    </ligand>
</feature>
<dbReference type="Pfam" id="PF02146">
    <property type="entry name" value="SIR2"/>
    <property type="match status" value="1"/>
</dbReference>
<dbReference type="GO" id="GO:0005737">
    <property type="term" value="C:cytoplasm"/>
    <property type="evidence" value="ECO:0007669"/>
    <property type="project" value="UniProtKB-SubCell"/>
</dbReference>
<dbReference type="PANTHER" id="PTHR11085:SF10">
    <property type="entry name" value="NAD-DEPENDENT PROTEIN DEACYLASE SIRTUIN-5, MITOCHONDRIAL-RELATED"/>
    <property type="match status" value="1"/>
</dbReference>
<feature type="binding site" evidence="3">
    <location>
        <begin position="202"/>
        <end position="204"/>
    </location>
    <ligand>
        <name>NAD(+)</name>
        <dbReference type="ChEBI" id="CHEBI:57540"/>
    </ligand>
</feature>
<evidence type="ECO:0000313" key="6">
    <source>
        <dbReference type="EMBL" id="EIC20966.1"/>
    </source>
</evidence>
<dbReference type="GO" id="GO:0036055">
    <property type="term" value="F:protein-succinyllysine desuccinylase activity"/>
    <property type="evidence" value="ECO:0007669"/>
    <property type="project" value="UniProtKB-UniRule"/>
</dbReference>
<comment type="function">
    <text evidence="3">NAD-dependent lysine deacetylase and desuccinylase that specifically removes acetyl and succinyl groups on target proteins. Modulates the activities of several proteins which are inactive in their acylated form.</text>
</comment>
<dbReference type="STRING" id="631362.Thi970DRAFT_04646"/>
<dbReference type="HAMAP" id="MF_01121">
    <property type="entry name" value="Sirtuin_ClassIII"/>
    <property type="match status" value="1"/>
</dbReference>
<dbReference type="eggNOG" id="COG0846">
    <property type="taxonomic scope" value="Bacteria"/>
</dbReference>
<feature type="binding site" evidence="3">
    <location>
        <position position="76"/>
    </location>
    <ligand>
        <name>substrate</name>
    </ligand>
</feature>
<keyword evidence="1" id="KW-0808">Transferase</keyword>
<accession>H8Z7V4</accession>
<dbReference type="GO" id="GO:0070403">
    <property type="term" value="F:NAD+ binding"/>
    <property type="evidence" value="ECO:0007669"/>
    <property type="project" value="UniProtKB-UniRule"/>
</dbReference>
<organism evidence="6 7">
    <name type="scientific">Thiorhodovibrio frisius</name>
    <dbReference type="NCBI Taxonomy" id="631362"/>
    <lineage>
        <taxon>Bacteria</taxon>
        <taxon>Pseudomonadati</taxon>
        <taxon>Pseudomonadota</taxon>
        <taxon>Gammaproteobacteria</taxon>
        <taxon>Chromatiales</taxon>
        <taxon>Chromatiaceae</taxon>
        <taxon>Thiorhodovibrio</taxon>
    </lineage>
</organism>
<evidence type="ECO:0000256" key="2">
    <source>
        <dbReference type="ARBA" id="ARBA00023027"/>
    </source>
</evidence>
<feature type="binding site" evidence="3">
    <location>
        <begin position="228"/>
        <end position="230"/>
    </location>
    <ligand>
        <name>NAD(+)</name>
        <dbReference type="ChEBI" id="CHEBI:57540"/>
    </ligand>
</feature>
<comment type="similarity">
    <text evidence="3">Belongs to the sirtuin family. Class III subfamily.</text>
</comment>
<dbReference type="InterPro" id="IPR027546">
    <property type="entry name" value="Sirtuin_class_III"/>
</dbReference>
<comment type="cofactor">
    <cofactor evidence="3">
        <name>Zn(2+)</name>
        <dbReference type="ChEBI" id="CHEBI:29105"/>
    </cofactor>
    <text evidence="3">Binds 1 zinc ion per subunit.</text>
</comment>
<comment type="domain">
    <text evidence="3">2 residues (Tyr-76 and Arg-79) present in a large hydrophobic pocket are probably involved in substrate specificity. They are important for desuccinylation activity, but dispensable for deacetylation activity.</text>
</comment>
<keyword evidence="7" id="KW-1185">Reference proteome</keyword>
<gene>
    <name evidence="3" type="primary">cobB</name>
    <name evidence="6" type="ORF">Thi970DRAFT_04646</name>
</gene>
<reference evidence="7" key="1">
    <citation type="submission" date="2011-06" db="EMBL/GenBank/DDBJ databases">
        <authorList>
            <consortium name="US DOE Joint Genome Institute (JGI-PGF)"/>
            <person name="Lucas S."/>
            <person name="Han J."/>
            <person name="Lapidus A."/>
            <person name="Cheng J.-F."/>
            <person name="Goodwin L."/>
            <person name="Pitluck S."/>
            <person name="Peters L."/>
            <person name="Land M.L."/>
            <person name="Hauser L."/>
            <person name="Vogl K."/>
            <person name="Liu Z."/>
            <person name="Overmann J."/>
            <person name="Frigaard N.-U."/>
            <person name="Bryant D.A."/>
            <person name="Woyke T.J."/>
        </authorList>
    </citation>
    <scope>NUCLEOTIDE SEQUENCE [LARGE SCALE GENOMIC DNA]</scope>
    <source>
        <strain evidence="7">970</strain>
    </source>
</reference>
<comment type="catalytic activity">
    <reaction evidence="3">
        <text>N(6)-succinyl-L-lysyl-[protein] + NAD(+) + H2O = 2''-O-succinyl-ADP-D-ribose + nicotinamide + L-lysyl-[protein]</text>
        <dbReference type="Rhea" id="RHEA:47668"/>
        <dbReference type="Rhea" id="RHEA-COMP:9752"/>
        <dbReference type="Rhea" id="RHEA-COMP:11877"/>
        <dbReference type="ChEBI" id="CHEBI:15377"/>
        <dbReference type="ChEBI" id="CHEBI:17154"/>
        <dbReference type="ChEBI" id="CHEBI:29969"/>
        <dbReference type="ChEBI" id="CHEBI:57540"/>
        <dbReference type="ChEBI" id="CHEBI:87830"/>
        <dbReference type="ChEBI" id="CHEBI:87832"/>
    </reaction>
</comment>
<dbReference type="NCBIfam" id="NF001753">
    <property type="entry name" value="PRK00481.1-3"/>
    <property type="match status" value="1"/>
</dbReference>
<feature type="active site" description="Proton acceptor" evidence="3 4">
    <location>
        <position position="128"/>
    </location>
</feature>
<keyword evidence="3" id="KW-0963">Cytoplasm</keyword>
<dbReference type="HOGENOM" id="CLU_023643_3_1_6"/>
<evidence type="ECO:0000313" key="7">
    <source>
        <dbReference type="Proteomes" id="UP000002964"/>
    </source>
</evidence>
<dbReference type="EMBL" id="JH603170">
    <property type="protein sequence ID" value="EIC20966.1"/>
    <property type="molecule type" value="Genomic_DNA"/>
</dbReference>
<dbReference type="InterPro" id="IPR003000">
    <property type="entry name" value="Sirtuin"/>
</dbReference>
<comment type="subcellular location">
    <subcellularLocation>
        <location evidence="3">Cytoplasm</location>
    </subcellularLocation>
</comment>
<dbReference type="PANTHER" id="PTHR11085">
    <property type="entry name" value="NAD-DEPENDENT PROTEIN DEACYLASE SIRTUIN-5, MITOCHONDRIAL-RELATED"/>
    <property type="match status" value="1"/>
</dbReference>
<name>H8Z7V4_9GAMM</name>
<sequence length="261" mass="28791">MTETQTTPPMPFDDELLTRLRQSQHLVVFTGAGVSRESGIPTFRDALTGLWSQYEPEDLAMPDAFVRDPSLVWGWYEWRRALVARCEPNPAHLTIAALANRVPKLTLITQNVDGLHARAGSPDVLELHGSLERPRCFDCGTHCPPDAPMATDDQQRIEPPTCVQCGGFIRPGVVWFGEALPVDVWHRAKRAAQACDLMLSVGTSGLVYPAASLPKEAVFQQIPVVQINPEPTALDETMWHNLHGEAGVVLPSLLKSAWPDF</sequence>
<dbReference type="InterPro" id="IPR050134">
    <property type="entry name" value="NAD-dep_sirtuin_deacylases"/>
</dbReference>
<feature type="binding site" evidence="3">
    <location>
        <begin position="110"/>
        <end position="113"/>
    </location>
    <ligand>
        <name>NAD(+)</name>
        <dbReference type="ChEBI" id="CHEBI:57540"/>
    </ligand>
</feature>
<comment type="catalytic activity">
    <reaction evidence="3">
        <text>N(6)-acetyl-L-lysyl-[protein] + NAD(+) + H2O = 2''-O-acetyl-ADP-D-ribose + nicotinamide + L-lysyl-[protein]</text>
        <dbReference type="Rhea" id="RHEA:43636"/>
        <dbReference type="Rhea" id="RHEA-COMP:9752"/>
        <dbReference type="Rhea" id="RHEA-COMP:10731"/>
        <dbReference type="ChEBI" id="CHEBI:15377"/>
        <dbReference type="ChEBI" id="CHEBI:17154"/>
        <dbReference type="ChEBI" id="CHEBI:29969"/>
        <dbReference type="ChEBI" id="CHEBI:57540"/>
        <dbReference type="ChEBI" id="CHEBI:61930"/>
        <dbReference type="ChEBI" id="CHEBI:83767"/>
        <dbReference type="EC" id="2.3.1.286"/>
    </reaction>
</comment>
<feature type="binding site" evidence="3 4">
    <location>
        <position position="162"/>
    </location>
    <ligand>
        <name>Zn(2+)</name>
        <dbReference type="ChEBI" id="CHEBI:29105"/>
    </ligand>
</feature>
<protein>
    <recommendedName>
        <fullName evidence="3">NAD-dependent protein deacylase</fullName>
        <ecNumber evidence="3">2.3.1.286</ecNumber>
    </recommendedName>
    <alternativeName>
        <fullName evidence="3">Regulatory protein SIR2 homolog</fullName>
    </alternativeName>
</protein>
<evidence type="ECO:0000256" key="1">
    <source>
        <dbReference type="ARBA" id="ARBA00022679"/>
    </source>
</evidence>
<dbReference type="Gene3D" id="3.40.50.1220">
    <property type="entry name" value="TPP-binding domain"/>
    <property type="match status" value="1"/>
</dbReference>
<comment type="caution">
    <text evidence="3">Lacks conserved residue(s) required for the propagation of feature annotation.</text>
</comment>
<dbReference type="Gene3D" id="3.30.1600.10">
    <property type="entry name" value="SIR2/SIRT2 'Small Domain"/>
    <property type="match status" value="1"/>
</dbReference>
<evidence type="ECO:0000256" key="3">
    <source>
        <dbReference type="HAMAP-Rule" id="MF_01121"/>
    </source>
</evidence>
<dbReference type="Proteomes" id="UP000002964">
    <property type="component" value="Unassembled WGS sequence"/>
</dbReference>
<dbReference type="GO" id="GO:0036054">
    <property type="term" value="F:protein-malonyllysine demalonylase activity"/>
    <property type="evidence" value="ECO:0007669"/>
    <property type="project" value="InterPro"/>
</dbReference>
<dbReference type="InterPro" id="IPR026591">
    <property type="entry name" value="Sirtuin_cat_small_dom_sf"/>
</dbReference>
<feature type="binding site" evidence="3 4">
    <location>
        <position position="136"/>
    </location>
    <ligand>
        <name>Zn(2+)</name>
        <dbReference type="ChEBI" id="CHEBI:29105"/>
    </ligand>
</feature>
<reference evidence="6 7" key="2">
    <citation type="submission" date="2011-11" db="EMBL/GenBank/DDBJ databases">
        <authorList>
            <consortium name="US DOE Joint Genome Institute"/>
            <person name="Lucas S."/>
            <person name="Han J."/>
            <person name="Lapidus A."/>
            <person name="Cheng J.-F."/>
            <person name="Goodwin L."/>
            <person name="Pitluck S."/>
            <person name="Peters L."/>
            <person name="Ovchinnikova G."/>
            <person name="Zhang X."/>
            <person name="Detter J.C."/>
            <person name="Han C."/>
            <person name="Tapia R."/>
            <person name="Land M."/>
            <person name="Hauser L."/>
            <person name="Kyrpides N."/>
            <person name="Ivanova N."/>
            <person name="Pagani I."/>
            <person name="Vogl K."/>
            <person name="Liu Z."/>
            <person name="Overmann J."/>
            <person name="Frigaard N.-U."/>
            <person name="Bryant D."/>
            <person name="Woyke T."/>
        </authorList>
    </citation>
    <scope>NUCLEOTIDE SEQUENCE [LARGE SCALE GENOMIC DNA]</scope>
    <source>
        <strain evidence="6 7">970</strain>
    </source>
</reference>
<evidence type="ECO:0000259" key="5">
    <source>
        <dbReference type="PROSITE" id="PS50305"/>
    </source>
</evidence>
<dbReference type="InterPro" id="IPR029035">
    <property type="entry name" value="DHS-like_NAD/FAD-binding_dom"/>
</dbReference>
<feature type="binding site" evidence="3 4">
    <location>
        <position position="139"/>
    </location>
    <ligand>
        <name>Zn(2+)</name>
        <dbReference type="ChEBI" id="CHEBI:29105"/>
    </ligand>
</feature>
<dbReference type="InterPro" id="IPR026590">
    <property type="entry name" value="Ssirtuin_cat_dom"/>
</dbReference>
<dbReference type="SUPFAM" id="SSF52467">
    <property type="entry name" value="DHS-like NAD/FAD-binding domain"/>
    <property type="match status" value="1"/>
</dbReference>
<dbReference type="GO" id="GO:0017136">
    <property type="term" value="F:histone deacetylase activity, NAD-dependent"/>
    <property type="evidence" value="ECO:0007669"/>
    <property type="project" value="TreeGrafter"/>
</dbReference>
<feature type="binding site" evidence="3">
    <location>
        <position position="79"/>
    </location>
    <ligand>
        <name>substrate</name>
    </ligand>
</feature>
<evidence type="ECO:0000256" key="4">
    <source>
        <dbReference type="PROSITE-ProRule" id="PRU00236"/>
    </source>
</evidence>
<keyword evidence="2 3" id="KW-0520">NAD</keyword>
<feature type="binding site" evidence="3">
    <location>
        <position position="246"/>
    </location>
    <ligand>
        <name>NAD(+)</name>
        <dbReference type="ChEBI" id="CHEBI:57540"/>
    </ligand>
</feature>
<feature type="domain" description="Deacetylase sirtuin-type" evidence="5">
    <location>
        <begin position="7"/>
        <end position="261"/>
    </location>
</feature>
<dbReference type="EC" id="2.3.1.286" evidence="3"/>
<dbReference type="PROSITE" id="PS50305">
    <property type="entry name" value="SIRTUIN"/>
    <property type="match status" value="1"/>
</dbReference>
<dbReference type="GO" id="GO:0008270">
    <property type="term" value="F:zinc ion binding"/>
    <property type="evidence" value="ECO:0007669"/>
    <property type="project" value="UniProtKB-UniRule"/>
</dbReference>